<accession>H1Y5N2</accession>
<dbReference type="GO" id="GO:0016887">
    <property type="term" value="F:ATP hydrolysis activity"/>
    <property type="evidence" value="ECO:0007669"/>
    <property type="project" value="InterPro"/>
</dbReference>
<dbReference type="InterPro" id="IPR052018">
    <property type="entry name" value="PHP_domain"/>
</dbReference>
<dbReference type="CDD" id="cd07432">
    <property type="entry name" value="PHP_HisPPase"/>
    <property type="match status" value="1"/>
</dbReference>
<dbReference type="Proteomes" id="UP000002774">
    <property type="component" value="Chromosome"/>
</dbReference>
<dbReference type="AlphaFoldDB" id="H1Y5N2"/>
<feature type="domain" description="Polymerase/histidinol phosphatase N-terminal" evidence="1">
    <location>
        <begin position="17"/>
        <end position="89"/>
    </location>
</feature>
<dbReference type="RefSeq" id="WP_008511209.1">
    <property type="nucleotide sequence ID" value="NZ_CM001403.1"/>
</dbReference>
<dbReference type="OrthoDB" id="9791620at2"/>
<dbReference type="InterPro" id="IPR054787">
    <property type="entry name" value="TrlF_ATPase"/>
</dbReference>
<dbReference type="SMART" id="SM00481">
    <property type="entry name" value="POLIIIAc"/>
    <property type="match status" value="1"/>
</dbReference>
<dbReference type="InterPro" id="IPR003959">
    <property type="entry name" value="ATPase_AAA_core"/>
</dbReference>
<dbReference type="Gene3D" id="3.40.50.300">
    <property type="entry name" value="P-loop containing nucleotide triphosphate hydrolases"/>
    <property type="match status" value="2"/>
</dbReference>
<dbReference type="GO" id="GO:0035312">
    <property type="term" value="F:5'-3' DNA exonuclease activity"/>
    <property type="evidence" value="ECO:0007669"/>
    <property type="project" value="TreeGrafter"/>
</dbReference>
<dbReference type="PANTHER" id="PTHR42924">
    <property type="entry name" value="EXONUCLEASE"/>
    <property type="match status" value="1"/>
</dbReference>
<dbReference type="SUPFAM" id="SSF89550">
    <property type="entry name" value="PHP domain-like"/>
    <property type="match status" value="1"/>
</dbReference>
<dbReference type="InterPro" id="IPR003141">
    <property type="entry name" value="Pol/His_phosphatase_N"/>
</dbReference>
<dbReference type="GO" id="GO:0005524">
    <property type="term" value="F:ATP binding"/>
    <property type="evidence" value="ECO:0007669"/>
    <property type="project" value="InterPro"/>
</dbReference>
<dbReference type="Pfam" id="PF02811">
    <property type="entry name" value="PHP"/>
    <property type="match status" value="1"/>
</dbReference>
<dbReference type="GO" id="GO:0004534">
    <property type="term" value="F:5'-3' RNA exonuclease activity"/>
    <property type="evidence" value="ECO:0007669"/>
    <property type="project" value="TreeGrafter"/>
</dbReference>
<proteinExistence type="predicted"/>
<dbReference type="EMBL" id="CM001403">
    <property type="protein sequence ID" value="EHQ29808.1"/>
    <property type="molecule type" value="Genomic_DNA"/>
</dbReference>
<dbReference type="STRING" id="714943.Mucpa_5740"/>
<organism evidence="2 3">
    <name type="scientific">Mucilaginibacter paludis DSM 18603</name>
    <dbReference type="NCBI Taxonomy" id="714943"/>
    <lineage>
        <taxon>Bacteria</taxon>
        <taxon>Pseudomonadati</taxon>
        <taxon>Bacteroidota</taxon>
        <taxon>Sphingobacteriia</taxon>
        <taxon>Sphingobacteriales</taxon>
        <taxon>Sphingobacteriaceae</taxon>
        <taxon>Mucilaginibacter</taxon>
    </lineage>
</organism>
<dbReference type="HOGENOM" id="CLU_006611_1_0_10"/>
<dbReference type="eggNOG" id="COG0497">
    <property type="taxonomic scope" value="Bacteria"/>
</dbReference>
<evidence type="ECO:0000259" key="1">
    <source>
        <dbReference type="SMART" id="SM00481"/>
    </source>
</evidence>
<dbReference type="PANTHER" id="PTHR42924:SF3">
    <property type="entry name" value="POLYMERASE_HISTIDINOL PHOSPHATASE N-TERMINAL DOMAIN-CONTAINING PROTEIN"/>
    <property type="match status" value="1"/>
</dbReference>
<dbReference type="InterPro" id="IPR027417">
    <property type="entry name" value="P-loop_NTPase"/>
</dbReference>
<dbReference type="NCBIfam" id="NF045780">
    <property type="entry name" value="TrlF_fam_ATP"/>
    <property type="match status" value="1"/>
</dbReference>
<name>H1Y5N2_9SPHI</name>
<dbReference type="eggNOG" id="COG0613">
    <property type="taxonomic scope" value="Bacteria"/>
</dbReference>
<keyword evidence="3" id="KW-1185">Reference proteome</keyword>
<dbReference type="InterPro" id="IPR004013">
    <property type="entry name" value="PHP_dom"/>
</dbReference>
<sequence>MTIDFSDVNSGAKFHRADLHIHSFGEEGSFDVTDNTMTPQNIVDTAISKNLSIISITDHNEIGNVKVALAHAEGKNILVIPGIEVSTTQGHLLVYFEDYLSLKNFYGRLSIAPNRETCSQSIVDCLTIAQQFGGIGVLAHIELTSGFESVINRFGPQMEAVICHPTIVALEVSNKENSINYTDADLNADRKRLINLRRQTLSLNNDWQFPVLMSSDSHMLSKLGLNAEGNKRLTRIKMDSLCFHGFKVALQNSTSRIMLEDLIPERTPCFIGVKIDGGLLDGLKVHLNKNLTCIIGGRGAGKSTLLECVRTASGNSSGSNIINSDVWPDKISLLYEDEAGQLTYLSREKNGIVTNTQDPINGITTIDIETYGQGETANTIQYSDENPTTLLSFLESFIEFGSLKDEQDEARQKLIINQGEIAKLRVEVINIPEVEKQKIYHEGKLEQLKKDNVGELVVYQSALLQERTIRTNIITDLKRLIDQYKGILDDSSVFQSFAKLEDKDIIVGKENFTKVKEIVNEFSVIVSSKSSELKGSLNGKIAELRTQLNDWASKESGILANIDAKKAELAAQGIPFDIGQINQIASSVNHFQEKLKTLLLKKNDLDVLLKQRNGLIQERAALLTKIYNLRLAFGIKIKEDLKNSVDGFLVDLKFHEGKYSPLFEEAIRSLMQWRTVQVPKAKLLSRFISPCEFAKAVKKGNLDTLKTLTNNGARVFSDNEIEQILSTSKANFAYEEFESTIVEDLPVLTVTKMVDQPDGSKKPVSRSIAQLSLGQQQSIVLAILLHSNSKKPLLIDQPEDNLDSEFIAKHIVQNLKKIKEKRQVIIVTHNANIAVLGDAELIIPLKSTSIKSQIVGMGSIDRAETRAICCEVLEGGAQAFKKRKEIYGLD</sequence>
<gene>
    <name evidence="2" type="ORF">Mucpa_5740</name>
</gene>
<dbReference type="CDD" id="cd00267">
    <property type="entry name" value="ABC_ATPase"/>
    <property type="match status" value="1"/>
</dbReference>
<dbReference type="InterPro" id="IPR016195">
    <property type="entry name" value="Pol/histidinol_Pase-like"/>
</dbReference>
<dbReference type="Pfam" id="PF13304">
    <property type="entry name" value="AAA_21"/>
    <property type="match status" value="1"/>
</dbReference>
<dbReference type="Gene3D" id="3.20.20.140">
    <property type="entry name" value="Metal-dependent hydrolases"/>
    <property type="match status" value="1"/>
</dbReference>
<dbReference type="SUPFAM" id="SSF52540">
    <property type="entry name" value="P-loop containing nucleoside triphosphate hydrolases"/>
    <property type="match status" value="1"/>
</dbReference>
<evidence type="ECO:0000313" key="2">
    <source>
        <dbReference type="EMBL" id="EHQ29808.1"/>
    </source>
</evidence>
<evidence type="ECO:0000313" key="3">
    <source>
        <dbReference type="Proteomes" id="UP000002774"/>
    </source>
</evidence>
<reference evidence="2" key="1">
    <citation type="submission" date="2011-09" db="EMBL/GenBank/DDBJ databases">
        <title>The permanent draft genome of Mucilaginibacter paludis DSM 18603.</title>
        <authorList>
            <consortium name="US DOE Joint Genome Institute (JGI-PGF)"/>
            <person name="Lucas S."/>
            <person name="Han J."/>
            <person name="Lapidus A."/>
            <person name="Bruce D."/>
            <person name="Goodwin L."/>
            <person name="Pitluck S."/>
            <person name="Peters L."/>
            <person name="Kyrpides N."/>
            <person name="Mavromatis K."/>
            <person name="Ivanova N."/>
            <person name="Mikhailova N."/>
            <person name="Held B."/>
            <person name="Detter J.C."/>
            <person name="Tapia R."/>
            <person name="Han C."/>
            <person name="Land M."/>
            <person name="Hauser L."/>
            <person name="Markowitz V."/>
            <person name="Cheng J.-F."/>
            <person name="Hugenholtz P."/>
            <person name="Woyke T."/>
            <person name="Wu D."/>
            <person name="Tindall B."/>
            <person name="Brambilla E."/>
            <person name="Klenk H.-P."/>
            <person name="Eisen J.A."/>
        </authorList>
    </citation>
    <scope>NUCLEOTIDE SEQUENCE [LARGE SCALE GENOMIC DNA]</scope>
    <source>
        <strain evidence="2">DSM 18603</strain>
    </source>
</reference>
<protein>
    <submittedName>
        <fullName evidence="2">PHP domain protein</fullName>
    </submittedName>
</protein>